<evidence type="ECO:0000313" key="3">
    <source>
        <dbReference type="Proteomes" id="UP000218334"/>
    </source>
</evidence>
<dbReference type="EMBL" id="KZ293446">
    <property type="protein sequence ID" value="PBK65279.1"/>
    <property type="molecule type" value="Genomic_DNA"/>
</dbReference>
<keyword evidence="3" id="KW-1185">Reference proteome</keyword>
<proteinExistence type="predicted"/>
<evidence type="ECO:0000256" key="1">
    <source>
        <dbReference type="SAM" id="MobiDB-lite"/>
    </source>
</evidence>
<accession>A0A2H3B2Y8</accession>
<reference evidence="3" key="1">
    <citation type="journal article" date="2017" name="Nat. Ecol. Evol.">
        <title>Genome expansion and lineage-specific genetic innovations in the forest pathogenic fungi Armillaria.</title>
        <authorList>
            <person name="Sipos G."/>
            <person name="Prasanna A.N."/>
            <person name="Walter M.C."/>
            <person name="O'Connor E."/>
            <person name="Balint B."/>
            <person name="Krizsan K."/>
            <person name="Kiss B."/>
            <person name="Hess J."/>
            <person name="Varga T."/>
            <person name="Slot J."/>
            <person name="Riley R."/>
            <person name="Boka B."/>
            <person name="Rigling D."/>
            <person name="Barry K."/>
            <person name="Lee J."/>
            <person name="Mihaltcheva S."/>
            <person name="LaButti K."/>
            <person name="Lipzen A."/>
            <person name="Waldron R."/>
            <person name="Moloney N.M."/>
            <person name="Sperisen C."/>
            <person name="Kredics L."/>
            <person name="Vagvoelgyi C."/>
            <person name="Patrignani A."/>
            <person name="Fitzpatrick D."/>
            <person name="Nagy I."/>
            <person name="Doyle S."/>
            <person name="Anderson J.B."/>
            <person name="Grigoriev I.V."/>
            <person name="Gueldener U."/>
            <person name="Muensterkoetter M."/>
            <person name="Nagy L.G."/>
        </authorList>
    </citation>
    <scope>NUCLEOTIDE SEQUENCE [LARGE SCALE GENOMIC DNA]</scope>
    <source>
        <strain evidence="3">28-4</strain>
    </source>
</reference>
<organism evidence="2 3">
    <name type="scientific">Armillaria solidipes</name>
    <dbReference type="NCBI Taxonomy" id="1076256"/>
    <lineage>
        <taxon>Eukaryota</taxon>
        <taxon>Fungi</taxon>
        <taxon>Dikarya</taxon>
        <taxon>Basidiomycota</taxon>
        <taxon>Agaricomycotina</taxon>
        <taxon>Agaricomycetes</taxon>
        <taxon>Agaricomycetidae</taxon>
        <taxon>Agaricales</taxon>
        <taxon>Marasmiineae</taxon>
        <taxon>Physalacriaceae</taxon>
        <taxon>Armillaria</taxon>
    </lineage>
</organism>
<dbReference type="Proteomes" id="UP000218334">
    <property type="component" value="Unassembled WGS sequence"/>
</dbReference>
<evidence type="ECO:0000313" key="2">
    <source>
        <dbReference type="EMBL" id="PBK65279.1"/>
    </source>
</evidence>
<name>A0A2H3B2Y8_9AGAR</name>
<gene>
    <name evidence="2" type="ORF">ARMSODRAFT_978395</name>
</gene>
<feature type="region of interest" description="Disordered" evidence="1">
    <location>
        <begin position="19"/>
        <end position="43"/>
    </location>
</feature>
<sequence>MPGGRPRIHHSEADRIAANRRHQQKYSASHHSSINGRRRARRLARHGCDSPAIVTDVIPPDQVPASPVIERPEPISPSQRQFNRITDLYAQFKALVPSPPSEFLDLLVSDALECQGMPAFEQLDQFHDRTTSILKVARRAEGRLYWHNGVGELYEQAAPMVQEMAFFDSYMLDILVYALESHEALEGAFISSFVFVTAERCRQLPARFRLKYNHAQLSHIKRHAGWHGHLERANDPVALRQFLDRFFLEWELLFPENLTGVDLEVMLWARQKDVINMLRWAYWGTYLPQHKRYEARKREVRARGEAEVTRKRKLRLQREAVEEARVRQLNAKLREEGRARWMRENPAYTRVRGGGRAMAGPYSEGYEEMLAAEAAESGDKDSDIA</sequence>
<feature type="compositionally biased region" description="Polar residues" evidence="1">
    <location>
        <begin position="25"/>
        <end position="35"/>
    </location>
</feature>
<protein>
    <submittedName>
        <fullName evidence="2">Uncharacterized protein</fullName>
    </submittedName>
</protein>
<dbReference type="AlphaFoldDB" id="A0A2H3B2Y8"/>